<protein>
    <submittedName>
        <fullName evidence="1">Uncharacterized protein</fullName>
    </submittedName>
</protein>
<name>A0ACA6AVC8_EHRCJ</name>
<dbReference type="Proteomes" id="UP000000435">
    <property type="component" value="Chromosome"/>
</dbReference>
<evidence type="ECO:0000313" key="2">
    <source>
        <dbReference type="Proteomes" id="UP000000435"/>
    </source>
</evidence>
<proteinExistence type="predicted"/>
<reference evidence="2" key="1">
    <citation type="journal article" date="2006" name="J. Bacteriol.">
        <title>The genome of the obligately intracellular bacterium Ehrlichia canis reveals themes of complex membrane structure and immune evasion strategies.</title>
        <authorList>
            <person name="Mavromatis K."/>
            <person name="Doyle C.K."/>
            <person name="Lykidis A."/>
            <person name="Ivanova N."/>
            <person name="Francino M.P."/>
            <person name="Chain P."/>
            <person name="Shin M."/>
            <person name="Malfatti S."/>
            <person name="Larimer F."/>
            <person name="Copeland A."/>
            <person name="Detter J.C."/>
            <person name="Land M."/>
            <person name="Richardson P.M."/>
            <person name="Yu X.J."/>
            <person name="Walker D.H."/>
            <person name="McBride J.W."/>
            <person name="Kyrpides N.C."/>
        </authorList>
    </citation>
    <scope>NUCLEOTIDE SEQUENCE [LARGE SCALE GENOMIC DNA]</scope>
    <source>
        <strain evidence="2">Jake</strain>
    </source>
</reference>
<dbReference type="EMBL" id="CP000107">
    <property type="protein sequence ID" value="AAZ68281.1"/>
    <property type="molecule type" value="Genomic_DNA"/>
</dbReference>
<accession>A0ACA6AVC8</accession>
<sequence>MLSLFRNITQRLSKPSFMQALDRFNIQKIRNTKYDVCRTGEQAWKDIPRDSILVNRLSTNLTKLIADFNRSNKKPLEGDEHRIILHSMFNSTFNTIANKQVHPLLIDECITMMNQTSLHGSLCTELMRYIGEDIQKRIFPENSILPAPKNFDTKIEVISNTELRVEYNENIDFRDIASGNSVCRSTGTLTFNINVDQYNLITYNNPKIKLELPTQISSQLCSPTMVFVRNMFTPLRNSIRRVKSILTRSPFNSTNKYQIKNNDTISTIEYNIPDYTCTSVLLTQHRLRNTIENTKEDITDKEVEESSRHSQKPRAQDHEEQNNKITVSAMVHPVPSTPPITEEINELEDIQKENTEDNINQTSLSALKTDNQHQQDSEADNQNTQDTVTPNTKLNKQKAQLFGSPKTTSRSL</sequence>
<organism evidence="1 2">
    <name type="scientific">Ehrlichia canis (strain Jake)</name>
    <dbReference type="NCBI Taxonomy" id="269484"/>
    <lineage>
        <taxon>Bacteria</taxon>
        <taxon>Pseudomonadati</taxon>
        <taxon>Pseudomonadota</taxon>
        <taxon>Alphaproteobacteria</taxon>
        <taxon>Rickettsiales</taxon>
        <taxon>Anaplasmataceae</taxon>
        <taxon>Ehrlichia</taxon>
    </lineage>
</organism>
<keyword evidence="2" id="KW-1185">Reference proteome</keyword>
<evidence type="ECO:0000313" key="1">
    <source>
        <dbReference type="EMBL" id="AAZ68281.1"/>
    </source>
</evidence>
<gene>
    <name evidence="1" type="ordered locus">Ecaj_0232</name>
</gene>